<comment type="similarity">
    <text evidence="1">Belongs to the protein-tyrosine phosphatase family. Non-receptor class subfamily.</text>
</comment>
<dbReference type="PROSITE" id="PS50055">
    <property type="entry name" value="TYR_PHOSPHATASE_PTP"/>
    <property type="match status" value="1"/>
</dbReference>
<dbReference type="SUPFAM" id="SSF52799">
    <property type="entry name" value="(Phosphotyrosine protein) phosphatases II"/>
    <property type="match status" value="1"/>
</dbReference>
<dbReference type="SUPFAM" id="SSF52821">
    <property type="entry name" value="Rhodanese/Cell cycle control phosphatase"/>
    <property type="match status" value="1"/>
</dbReference>
<evidence type="ECO:0000256" key="3">
    <source>
        <dbReference type="SAM" id="MobiDB-lite"/>
    </source>
</evidence>
<dbReference type="PANTHER" id="PTHR19134">
    <property type="entry name" value="RECEPTOR-TYPE TYROSINE-PROTEIN PHOSPHATASE"/>
    <property type="match status" value="1"/>
</dbReference>
<feature type="compositionally biased region" description="Gly residues" evidence="3">
    <location>
        <begin position="64"/>
        <end position="75"/>
    </location>
</feature>
<feature type="compositionally biased region" description="Low complexity" evidence="3">
    <location>
        <begin position="103"/>
        <end position="135"/>
    </location>
</feature>
<dbReference type="SMART" id="SM00450">
    <property type="entry name" value="RHOD"/>
    <property type="match status" value="1"/>
</dbReference>
<organism evidence="7 8">
    <name type="scientific">Malassezia obtusa</name>
    <dbReference type="NCBI Taxonomy" id="76774"/>
    <lineage>
        <taxon>Eukaryota</taxon>
        <taxon>Fungi</taxon>
        <taxon>Dikarya</taxon>
        <taxon>Basidiomycota</taxon>
        <taxon>Ustilaginomycotina</taxon>
        <taxon>Malasseziomycetes</taxon>
        <taxon>Malasseziales</taxon>
        <taxon>Malasseziaceae</taxon>
        <taxon>Malassezia</taxon>
    </lineage>
</organism>
<evidence type="ECO:0000259" key="4">
    <source>
        <dbReference type="PROSITE" id="PS50055"/>
    </source>
</evidence>
<dbReference type="InterPro" id="IPR016130">
    <property type="entry name" value="Tyr_Pase_AS"/>
</dbReference>
<dbReference type="GO" id="GO:0004725">
    <property type="term" value="F:protein tyrosine phosphatase activity"/>
    <property type="evidence" value="ECO:0007669"/>
    <property type="project" value="UniProtKB-EC"/>
</dbReference>
<dbReference type="PROSITE" id="PS50056">
    <property type="entry name" value="TYR_PHOSPHATASE_2"/>
    <property type="match status" value="1"/>
</dbReference>
<dbReference type="EMBL" id="CP119939">
    <property type="protein sequence ID" value="WFD03936.1"/>
    <property type="molecule type" value="Genomic_DNA"/>
</dbReference>
<dbReference type="AlphaFoldDB" id="A0AAF0IXC3"/>
<dbReference type="InterPro" id="IPR000387">
    <property type="entry name" value="Tyr_Pase_dom"/>
</dbReference>
<dbReference type="Proteomes" id="UP001214603">
    <property type="component" value="Chromosome 6"/>
</dbReference>
<dbReference type="CDD" id="cd18533">
    <property type="entry name" value="PTP_fungal"/>
    <property type="match status" value="1"/>
</dbReference>
<dbReference type="SMART" id="SM00194">
    <property type="entry name" value="PTPc"/>
    <property type="match status" value="1"/>
</dbReference>
<dbReference type="SMART" id="SM00404">
    <property type="entry name" value="PTPc_motif"/>
    <property type="match status" value="1"/>
</dbReference>
<feature type="domain" description="Rhodanese" evidence="6">
    <location>
        <begin position="218"/>
        <end position="347"/>
    </location>
</feature>
<name>A0AAF0IXC3_9BASI</name>
<evidence type="ECO:0000313" key="7">
    <source>
        <dbReference type="EMBL" id="WFD03936.1"/>
    </source>
</evidence>
<feature type="domain" description="Tyrosine-protein phosphatase" evidence="4">
    <location>
        <begin position="519"/>
        <end position="779"/>
    </location>
</feature>
<dbReference type="InterPro" id="IPR003595">
    <property type="entry name" value="Tyr_Pase_cat"/>
</dbReference>
<dbReference type="InterPro" id="IPR036873">
    <property type="entry name" value="Rhodanese-like_dom_sf"/>
</dbReference>
<sequence>MPDGPPGFALPAAPSRGSGESGPPDYFNMSVASEHRDLTASPERAEPVVPPDHPWAAMLAPPSVGGGGGGGGGVPSLGMMPRSPLEMPRTPGIPRAPAHDLAESAAPKSSAPLLSVPGLGAPPAARRAPAPEVPAISLAVPGPSDAGTRSSSAPASAAPSLVLPDEPGASRTPPTLRLPKDLPGLRRSALRTPSPQPEVESGRIHSLEPAELLSKLRAHESVLLVDIRPATAFSRGHIRGCINLCAPSTLLKRKEFTVDRLETQMLDDGEERERFGTWRTHSPDSWIVALDTDATSTTSVGRSTSGGGGACLVGLLCKFDQERYAGHLGWLHGGFAAFQSLPEAREYVVREAPTATRSASHPTSPGIVRPRGLSLDAFRLPMADAQAPAQATNPFFDNIRQNLELACGITDVVPLEVGELSDTQKARLPAFLQALLAMPSKQRADHLAQLFFQIEKSEQERLRGVMQRHTHESSGARHGGGALLSARAANPHTPTEREVPEDAPFPLSITAGLERGMDNRYRNLWTFEHSRVKLGTPLDPRDPGSNYLNASYLNPLRHRGCHRVYIATQAPLPVTFLAFWEALWEQGCSVILMLAREFEAGRLQCHNYWEFASPRLTVHVERQETLTRAGLGLAGDAPVAVRRTLRVERGGASRTFVQLQYLGWPDHSVPSSADELLALMAMANTARGTDGGPLVVHCSAGIGRTGAQITIDVVLHYLRLAKQLADAPDGSARAAAARDAWSGSTDLIYEALSVMREQRMSVVQTVRQYVFTYHAVIEALAGSCT</sequence>
<evidence type="ECO:0000313" key="8">
    <source>
        <dbReference type="Proteomes" id="UP001214603"/>
    </source>
</evidence>
<feature type="compositionally biased region" description="Low complexity" evidence="3">
    <location>
        <begin position="150"/>
        <end position="160"/>
    </location>
</feature>
<dbReference type="PRINTS" id="PR00700">
    <property type="entry name" value="PRTYPHPHTASE"/>
</dbReference>
<gene>
    <name evidence="7" type="ORF">MOBT1_002633</name>
</gene>
<accession>A0AAF0IXC3</accession>
<evidence type="ECO:0000256" key="1">
    <source>
        <dbReference type="ARBA" id="ARBA00009649"/>
    </source>
</evidence>
<dbReference type="PROSITE" id="PS00383">
    <property type="entry name" value="TYR_PHOSPHATASE_1"/>
    <property type="match status" value="1"/>
</dbReference>
<evidence type="ECO:0000256" key="2">
    <source>
        <dbReference type="ARBA" id="ARBA00013064"/>
    </source>
</evidence>
<dbReference type="InterPro" id="IPR029021">
    <property type="entry name" value="Prot-tyrosine_phosphatase-like"/>
</dbReference>
<dbReference type="PROSITE" id="PS50206">
    <property type="entry name" value="RHODANESE_3"/>
    <property type="match status" value="1"/>
</dbReference>
<dbReference type="Pfam" id="PF00581">
    <property type="entry name" value="Rhodanese"/>
    <property type="match status" value="1"/>
</dbReference>
<keyword evidence="7" id="KW-0378">Hydrolase</keyword>
<dbReference type="InterPro" id="IPR001763">
    <property type="entry name" value="Rhodanese-like_dom"/>
</dbReference>
<evidence type="ECO:0000259" key="6">
    <source>
        <dbReference type="PROSITE" id="PS50206"/>
    </source>
</evidence>
<proteinExistence type="inferred from homology"/>
<dbReference type="Pfam" id="PF00102">
    <property type="entry name" value="Y_phosphatase"/>
    <property type="match status" value="1"/>
</dbReference>
<feature type="compositionally biased region" description="Basic and acidic residues" evidence="3">
    <location>
        <begin position="33"/>
        <end position="46"/>
    </location>
</feature>
<dbReference type="EC" id="3.1.3.48" evidence="2"/>
<dbReference type="InterPro" id="IPR050348">
    <property type="entry name" value="Protein-Tyr_Phosphatase"/>
</dbReference>
<evidence type="ECO:0000259" key="5">
    <source>
        <dbReference type="PROSITE" id="PS50056"/>
    </source>
</evidence>
<protein>
    <recommendedName>
        <fullName evidence="2">protein-tyrosine-phosphatase</fullName>
        <ecNumber evidence="2">3.1.3.48</ecNumber>
    </recommendedName>
</protein>
<reference evidence="7" key="1">
    <citation type="submission" date="2023-03" db="EMBL/GenBank/DDBJ databases">
        <title>Mating type loci evolution in Malassezia.</title>
        <authorList>
            <person name="Coelho M.A."/>
        </authorList>
    </citation>
    <scope>NUCLEOTIDE SEQUENCE</scope>
    <source>
        <strain evidence="7">CBS 7876</strain>
    </source>
</reference>
<dbReference type="Gene3D" id="3.90.190.10">
    <property type="entry name" value="Protein tyrosine phosphatase superfamily"/>
    <property type="match status" value="1"/>
</dbReference>
<dbReference type="PANTHER" id="PTHR19134:SF561">
    <property type="entry name" value="PROTEIN TYROSINE PHOSPHATASE 36E, ISOFORM A"/>
    <property type="match status" value="1"/>
</dbReference>
<dbReference type="Gene3D" id="3.40.250.10">
    <property type="entry name" value="Rhodanese-like domain"/>
    <property type="match status" value="1"/>
</dbReference>
<feature type="domain" description="Tyrosine specific protein phosphatases" evidence="5">
    <location>
        <begin position="674"/>
        <end position="770"/>
    </location>
</feature>
<dbReference type="InterPro" id="IPR000242">
    <property type="entry name" value="PTP_cat"/>
</dbReference>
<keyword evidence="8" id="KW-1185">Reference proteome</keyword>
<feature type="region of interest" description="Disordered" evidence="3">
    <location>
        <begin position="1"/>
        <end position="203"/>
    </location>
</feature>